<dbReference type="GO" id="GO:0016740">
    <property type="term" value="F:transferase activity"/>
    <property type="evidence" value="ECO:0007669"/>
    <property type="project" value="UniProtKB-KW"/>
</dbReference>
<evidence type="ECO:0000256" key="3">
    <source>
        <dbReference type="ARBA" id="ARBA00022679"/>
    </source>
</evidence>
<evidence type="ECO:0000256" key="2">
    <source>
        <dbReference type="ARBA" id="ARBA00016082"/>
    </source>
</evidence>
<dbReference type="RefSeq" id="YP_010110096.1">
    <property type="nucleotide sequence ID" value="NC_055867.1"/>
</dbReference>
<evidence type="ECO:0000256" key="8">
    <source>
        <dbReference type="PROSITE-ProRule" id="PRU01248"/>
    </source>
</evidence>
<evidence type="ECO:0000256" key="6">
    <source>
        <dbReference type="ARBA" id="ARBA00023172"/>
    </source>
</evidence>
<name>A0A7L7SQ05_9CAUD</name>
<organism evidence="11 12">
    <name type="scientific">Gordonia phage Clown</name>
    <dbReference type="NCBI Taxonomy" id="2759393"/>
    <lineage>
        <taxon>Viruses</taxon>
        <taxon>Duplodnaviria</taxon>
        <taxon>Heunggongvirae</taxon>
        <taxon>Uroviricota</taxon>
        <taxon>Caudoviricetes</taxon>
        <taxon>Stackebrandtviridae</taxon>
        <taxon>Frickvirinae</taxon>
        <taxon>Clownvirus</taxon>
        <taxon>Clownvirus clown</taxon>
    </lineage>
</organism>
<evidence type="ECO:0000259" key="9">
    <source>
        <dbReference type="PROSITE" id="PS51898"/>
    </source>
</evidence>
<dbReference type="Pfam" id="PF00589">
    <property type="entry name" value="Phage_integrase"/>
    <property type="match status" value="1"/>
</dbReference>
<protein>
    <recommendedName>
        <fullName evidence="2">Integrase</fullName>
    </recommendedName>
</protein>
<dbReference type="GO" id="GO:0003677">
    <property type="term" value="F:DNA binding"/>
    <property type="evidence" value="ECO:0007669"/>
    <property type="project" value="UniProtKB-UniRule"/>
</dbReference>
<dbReference type="InterPro" id="IPR010998">
    <property type="entry name" value="Integrase_recombinase_N"/>
</dbReference>
<comment type="similarity">
    <text evidence="1">Belongs to the 'phage' integrase family.</text>
</comment>
<dbReference type="Proteomes" id="UP000516645">
    <property type="component" value="Segment"/>
</dbReference>
<dbReference type="PANTHER" id="PTHR30349:SF41">
    <property type="entry name" value="INTEGRASE_RECOMBINASE PROTEIN MJ0367-RELATED"/>
    <property type="match status" value="1"/>
</dbReference>
<evidence type="ECO:0000313" key="11">
    <source>
        <dbReference type="EMBL" id="QOC56054.1"/>
    </source>
</evidence>
<keyword evidence="6" id="KW-0233">DNA recombination</keyword>
<dbReference type="EMBL" id="MT771343">
    <property type="protein sequence ID" value="QOC56054.1"/>
    <property type="molecule type" value="Genomic_DNA"/>
</dbReference>
<feature type="domain" description="Core-binding (CB)" evidence="10">
    <location>
        <begin position="9"/>
        <end position="83"/>
    </location>
</feature>
<keyword evidence="3" id="KW-0808">Transferase</keyword>
<keyword evidence="7" id="KW-1179">Viral genome integration</keyword>
<dbReference type="SUPFAM" id="SSF56349">
    <property type="entry name" value="DNA breaking-rejoining enzymes"/>
    <property type="match status" value="1"/>
</dbReference>
<accession>A0A7L7SQ05</accession>
<dbReference type="InterPro" id="IPR002104">
    <property type="entry name" value="Integrase_catalytic"/>
</dbReference>
<evidence type="ECO:0000259" key="10">
    <source>
        <dbReference type="PROSITE" id="PS51900"/>
    </source>
</evidence>
<keyword evidence="12" id="KW-1185">Reference proteome</keyword>
<dbReference type="KEGG" id="vg:65128386"/>
<dbReference type="InterPro" id="IPR044068">
    <property type="entry name" value="CB"/>
</dbReference>
<evidence type="ECO:0000256" key="1">
    <source>
        <dbReference type="ARBA" id="ARBA00008857"/>
    </source>
</evidence>
<dbReference type="GO" id="GO:0044826">
    <property type="term" value="P:viral genome integration into host DNA"/>
    <property type="evidence" value="ECO:0007669"/>
    <property type="project" value="UniProtKB-KW"/>
</dbReference>
<evidence type="ECO:0000256" key="7">
    <source>
        <dbReference type="ARBA" id="ARBA00023195"/>
    </source>
</evidence>
<proteinExistence type="inferred from homology"/>
<dbReference type="InterPro" id="IPR011010">
    <property type="entry name" value="DNA_brk_join_enz"/>
</dbReference>
<dbReference type="GO" id="GO:0075713">
    <property type="term" value="P:establishment of integrated proviral latency"/>
    <property type="evidence" value="ECO:0007669"/>
    <property type="project" value="UniProtKB-KW"/>
</dbReference>
<dbReference type="GeneID" id="65128386"/>
<feature type="domain" description="Tyr recombinase" evidence="9">
    <location>
        <begin position="104"/>
        <end position="269"/>
    </location>
</feature>
<dbReference type="PROSITE" id="PS51900">
    <property type="entry name" value="CB"/>
    <property type="match status" value="1"/>
</dbReference>
<keyword evidence="5 8" id="KW-0238">DNA-binding</keyword>
<evidence type="ECO:0000256" key="4">
    <source>
        <dbReference type="ARBA" id="ARBA00022801"/>
    </source>
</evidence>
<keyword evidence="4" id="KW-0378">Hydrolase</keyword>
<gene>
    <name evidence="11" type="primary">56</name>
    <name evidence="11" type="ORF">SEA_CLOWN_56</name>
</gene>
<keyword evidence="7" id="KW-0229">DNA integration</keyword>
<dbReference type="InterPro" id="IPR013762">
    <property type="entry name" value="Integrase-like_cat_sf"/>
</dbReference>
<dbReference type="GO" id="GO:0015074">
    <property type="term" value="P:DNA integration"/>
    <property type="evidence" value="ECO:0007669"/>
    <property type="project" value="InterPro"/>
</dbReference>
<dbReference type="Gene3D" id="1.10.150.130">
    <property type="match status" value="1"/>
</dbReference>
<dbReference type="PROSITE" id="PS51898">
    <property type="entry name" value="TYR_RECOMBINASE"/>
    <property type="match status" value="1"/>
</dbReference>
<dbReference type="GO" id="GO:0016787">
    <property type="term" value="F:hydrolase activity"/>
    <property type="evidence" value="ECO:0007669"/>
    <property type="project" value="UniProtKB-KW"/>
</dbReference>
<evidence type="ECO:0000256" key="5">
    <source>
        <dbReference type="ARBA" id="ARBA00023125"/>
    </source>
</evidence>
<reference evidence="11 12" key="1">
    <citation type="submission" date="2020-07" db="EMBL/GenBank/DDBJ databases">
        <authorList>
            <person name="Bortz R.L."/>
            <person name="Bai C."/>
            <person name="Brody A."/>
            <person name="Douse D."/>
            <person name="Feder N.M."/>
            <person name="Fischer E."/>
            <person name="Kim I."/>
            <person name="Kornbau S."/>
            <person name="Malek C.E."/>
            <person name="Menendez J.A."/>
            <person name="Moore R.J."/>
            <person name="Pinkovsky V.I."/>
            <person name="Raghavan D."/>
            <person name="Reznik A.S."/>
            <person name="Sciarra A.R."/>
            <person name="Starinsky S.F."/>
            <person name="Vaughan O."/>
            <person name="Walker S.E."/>
            <person name="Wiemann J."/>
            <person name="Butela K.A."/>
            <person name="Garlena R.A."/>
            <person name="Russell D.A."/>
            <person name="Pope W.H."/>
            <person name="Jacobs-Sera D."/>
            <person name="Hatfull G.F."/>
        </authorList>
    </citation>
    <scope>NUCLEOTIDE SEQUENCE [LARGE SCALE GENOMIC DNA]</scope>
</reference>
<dbReference type="PANTHER" id="PTHR30349">
    <property type="entry name" value="PHAGE INTEGRASE-RELATED"/>
    <property type="match status" value="1"/>
</dbReference>
<dbReference type="GO" id="GO:0006310">
    <property type="term" value="P:DNA recombination"/>
    <property type="evidence" value="ECO:0007669"/>
    <property type="project" value="UniProtKB-KW"/>
</dbReference>
<evidence type="ECO:0000313" key="12">
    <source>
        <dbReference type="Proteomes" id="UP000516645"/>
    </source>
</evidence>
<dbReference type="InterPro" id="IPR050090">
    <property type="entry name" value="Tyrosine_recombinase_XerCD"/>
</dbReference>
<sequence>MIISGMNDSVMDSWTTRMYAEGLSKRTVTSRVYTLRRIQNDLGKPALSATTHELAQWLARDDIALVTRSVYHTHMRAYYRFTQSEGLRLDDPMTAIRAPKRPKRHPRPVSIDRFHHLVDSANRDREMKAMILLAGYAGLRVSEIARFHSRQLDPHGGIIEVTGKGGSTFMIPAHPDLIAHARRMPRGYWFPSQRARHLGGRTISQRMRLYMLRHGVQGTPHALRHTFATQLLERGADLRVVQELMRHATVATTANYTAITDQRKRDAIRSLGVDEPSAA</sequence>
<keyword evidence="7" id="KW-1160">Virus entry into host cell</keyword>
<dbReference type="Gene3D" id="1.10.443.10">
    <property type="entry name" value="Intergrase catalytic core"/>
    <property type="match status" value="1"/>
</dbReference>